<comment type="caution">
    <text evidence="1">The sequence shown here is derived from an EMBL/GenBank/DDBJ whole genome shotgun (WGS) entry which is preliminary data.</text>
</comment>
<dbReference type="Proteomes" id="UP000238937">
    <property type="component" value="Unassembled WGS sequence"/>
</dbReference>
<dbReference type="EMBL" id="PVWO01000102">
    <property type="protein sequence ID" value="PSB56916.1"/>
    <property type="molecule type" value="Genomic_DNA"/>
</dbReference>
<evidence type="ECO:0000313" key="1">
    <source>
        <dbReference type="EMBL" id="PSB56916.1"/>
    </source>
</evidence>
<evidence type="ECO:0000313" key="2">
    <source>
        <dbReference type="Proteomes" id="UP000238937"/>
    </source>
</evidence>
<reference evidence="1 2" key="1">
    <citation type="submission" date="2018-03" db="EMBL/GenBank/DDBJ databases">
        <title>The ancient ancestry and fast evolution of plastids.</title>
        <authorList>
            <person name="Moore K.R."/>
            <person name="Magnabosco C."/>
            <person name="Momper L."/>
            <person name="Gold D.A."/>
            <person name="Bosak T."/>
            <person name="Fournier G.P."/>
        </authorList>
    </citation>
    <scope>NUCLEOTIDE SEQUENCE [LARGE SCALE GENOMIC DNA]</scope>
    <source>
        <strain evidence="1 2">CCALA 037</strain>
    </source>
</reference>
<name>A0A2T1GGY3_9CYAN</name>
<organism evidence="1 2">
    <name type="scientific">Chamaesiphon polymorphus CCALA 037</name>
    <dbReference type="NCBI Taxonomy" id="2107692"/>
    <lineage>
        <taxon>Bacteria</taxon>
        <taxon>Bacillati</taxon>
        <taxon>Cyanobacteriota</taxon>
        <taxon>Cyanophyceae</taxon>
        <taxon>Gomontiellales</taxon>
        <taxon>Chamaesiphonaceae</taxon>
        <taxon>Chamaesiphon</taxon>
    </lineage>
</organism>
<gene>
    <name evidence="1" type="ORF">C7B77_10230</name>
</gene>
<dbReference type="OrthoDB" id="9856482at2"/>
<keyword evidence="2" id="KW-1185">Reference proteome</keyword>
<proteinExistence type="predicted"/>
<protein>
    <submittedName>
        <fullName evidence="1">Uncharacterized protein</fullName>
    </submittedName>
</protein>
<accession>A0A2T1GGY3</accession>
<dbReference type="AlphaFoldDB" id="A0A2T1GGY3"/>
<dbReference type="RefSeq" id="WP_106303727.1">
    <property type="nucleotide sequence ID" value="NZ_PVWO01000102.1"/>
</dbReference>
<sequence>MYRSQFIQFVTVASWLWLSSGNLARSVPIALATEPTPSCQIVTFRGGELMQNSLPPTRVSGILDLAIVCQGNALGNLSVTLEPIVVHNGIGSMRFVNSSGLLAGANPNPTSTIITIPISSQGDGRGNARLMVEIVGQEGKLLRSGSDYRLSISAALEIAPSSRK</sequence>